<evidence type="ECO:0000256" key="1">
    <source>
        <dbReference type="ARBA" id="ARBA00009897"/>
    </source>
</evidence>
<dbReference type="SUPFAM" id="SSF55931">
    <property type="entry name" value="Glutamine synthetase/guanido kinase"/>
    <property type="match status" value="1"/>
</dbReference>
<dbReference type="InterPro" id="IPR008146">
    <property type="entry name" value="Gln_synth_cat_dom"/>
</dbReference>
<dbReference type="Proteomes" id="UP001158576">
    <property type="component" value="Chromosome PAR"/>
</dbReference>
<dbReference type="InterPro" id="IPR014746">
    <property type="entry name" value="Gln_synth/guanido_kin_cat_dom"/>
</dbReference>
<dbReference type="PROSITE" id="PS00181">
    <property type="entry name" value="GLNA_ATP"/>
    <property type="match status" value="1"/>
</dbReference>
<dbReference type="PROSITE" id="PS00180">
    <property type="entry name" value="GLNA_1"/>
    <property type="match status" value="1"/>
</dbReference>
<evidence type="ECO:0000256" key="7">
    <source>
        <dbReference type="PROSITE-ProRule" id="PRU01330"/>
    </source>
</evidence>
<evidence type="ECO:0000259" key="10">
    <source>
        <dbReference type="PROSITE" id="PS51986"/>
    </source>
</evidence>
<feature type="domain" description="GS catalytic" evidence="11">
    <location>
        <begin position="106"/>
        <end position="402"/>
    </location>
</feature>
<dbReference type="EMBL" id="OU015568">
    <property type="protein sequence ID" value="CAG5087716.1"/>
    <property type="molecule type" value="Genomic_DNA"/>
</dbReference>
<dbReference type="Gene3D" id="3.10.20.70">
    <property type="entry name" value="Glutamine synthetase, N-terminal domain"/>
    <property type="match status" value="1"/>
</dbReference>
<sequence>MSSRQALNKYLKLDCGGKCQAMYVWIDGTGEHLRSKSRTLDSVPKTIEELPEWNFDGSSTGQAEGRNSDCLLKPVRIFPDPFRGAPHILVLSSVLNYDRTPADTNHRHSCSKTMKRVEEEKPWFGMEQEWTMLDLDGHPFRWPKGGYPGPQGPYYCAVGTNNIYGRDVVEAHYRACLYAGIQISGTNAEVMPAQWEFQVGPCEGIEMGDQLWMARYLLCRVAEDFGVVVSFDPKPMKGDWNGAGCHINYSTEKMRQPGGKTHIIDAINKLETRHNLHMKAYDPQGGRDNLRRLTGQHETSSVTEFSYGTANRGCSIRIPRMVDEVGFGYFEDRRPSSNCDPYTVTDIMCRTTILDETGDIALEYSAPEMIDLMNRDCVNTRSDLKLSQTDLQDLQRKAESRL</sequence>
<evidence type="ECO:0000259" key="11">
    <source>
        <dbReference type="PROSITE" id="PS51987"/>
    </source>
</evidence>
<evidence type="ECO:0000313" key="12">
    <source>
        <dbReference type="EMBL" id="CAG5087716.1"/>
    </source>
</evidence>
<dbReference type="InterPro" id="IPR050292">
    <property type="entry name" value="Glutamine_Synthetase"/>
</dbReference>
<evidence type="ECO:0000256" key="9">
    <source>
        <dbReference type="RuleBase" id="RU004356"/>
    </source>
</evidence>
<keyword evidence="13" id="KW-1185">Reference proteome</keyword>
<dbReference type="Pfam" id="PF00120">
    <property type="entry name" value="Gln-synt_C"/>
    <property type="match status" value="1"/>
</dbReference>
<evidence type="ECO:0000256" key="6">
    <source>
        <dbReference type="ARBA" id="ARBA00049436"/>
    </source>
</evidence>
<dbReference type="PROSITE" id="PS51987">
    <property type="entry name" value="GS_CATALYTIC"/>
    <property type="match status" value="1"/>
</dbReference>
<keyword evidence="5 9" id="KW-0067">ATP-binding</keyword>
<comment type="similarity">
    <text evidence="1 7 8">Belongs to the glutamine synthetase family.</text>
</comment>
<evidence type="ECO:0000256" key="8">
    <source>
        <dbReference type="RuleBase" id="RU000384"/>
    </source>
</evidence>
<dbReference type="InterPro" id="IPR008147">
    <property type="entry name" value="Gln_synt_N"/>
</dbReference>
<gene>
    <name evidence="12" type="ORF">OKIOD_LOCUS3174</name>
</gene>
<evidence type="ECO:0000313" key="13">
    <source>
        <dbReference type="Proteomes" id="UP001158576"/>
    </source>
</evidence>
<dbReference type="EC" id="6.3.1.2" evidence="2 9"/>
<comment type="catalytic activity">
    <reaction evidence="6 9">
        <text>L-glutamate + NH4(+) + ATP = L-glutamine + ADP + phosphate + H(+)</text>
        <dbReference type="Rhea" id="RHEA:16169"/>
        <dbReference type="ChEBI" id="CHEBI:15378"/>
        <dbReference type="ChEBI" id="CHEBI:28938"/>
        <dbReference type="ChEBI" id="CHEBI:29985"/>
        <dbReference type="ChEBI" id="CHEBI:30616"/>
        <dbReference type="ChEBI" id="CHEBI:43474"/>
        <dbReference type="ChEBI" id="CHEBI:58359"/>
        <dbReference type="ChEBI" id="CHEBI:456216"/>
        <dbReference type="EC" id="6.3.1.2"/>
    </reaction>
</comment>
<dbReference type="InterPro" id="IPR027303">
    <property type="entry name" value="Gln_synth_gly_rich_site"/>
</dbReference>
<proteinExistence type="inferred from homology"/>
<keyword evidence="4 9" id="KW-0547">Nucleotide-binding</keyword>
<evidence type="ECO:0000256" key="2">
    <source>
        <dbReference type="ARBA" id="ARBA00012937"/>
    </source>
</evidence>
<keyword evidence="3 9" id="KW-0436">Ligase</keyword>
<dbReference type="PANTHER" id="PTHR20852">
    <property type="entry name" value="GLUTAMINE SYNTHETASE"/>
    <property type="match status" value="1"/>
</dbReference>
<dbReference type="SUPFAM" id="SSF54368">
    <property type="entry name" value="Glutamine synthetase, N-terminal domain"/>
    <property type="match status" value="1"/>
</dbReference>
<accession>A0ABN7RWG0</accession>
<dbReference type="InterPro" id="IPR027302">
    <property type="entry name" value="Gln_synth_N_conserv_site"/>
</dbReference>
<name>A0ABN7RWG0_OIKDI</name>
<evidence type="ECO:0000256" key="4">
    <source>
        <dbReference type="ARBA" id="ARBA00022741"/>
    </source>
</evidence>
<dbReference type="PROSITE" id="PS51986">
    <property type="entry name" value="GS_BETA_GRASP"/>
    <property type="match status" value="1"/>
</dbReference>
<dbReference type="PANTHER" id="PTHR20852:SF57">
    <property type="entry name" value="GLUTAMINE SYNTHETASE 2 CYTOPLASMIC"/>
    <property type="match status" value="1"/>
</dbReference>
<evidence type="ECO:0000256" key="5">
    <source>
        <dbReference type="ARBA" id="ARBA00022840"/>
    </source>
</evidence>
<dbReference type="SMART" id="SM01230">
    <property type="entry name" value="Gln-synt_C"/>
    <property type="match status" value="1"/>
</dbReference>
<organism evidence="12 13">
    <name type="scientific">Oikopleura dioica</name>
    <name type="common">Tunicate</name>
    <dbReference type="NCBI Taxonomy" id="34765"/>
    <lineage>
        <taxon>Eukaryota</taxon>
        <taxon>Metazoa</taxon>
        <taxon>Chordata</taxon>
        <taxon>Tunicata</taxon>
        <taxon>Appendicularia</taxon>
        <taxon>Copelata</taxon>
        <taxon>Oikopleuridae</taxon>
        <taxon>Oikopleura</taxon>
    </lineage>
</organism>
<protein>
    <recommendedName>
        <fullName evidence="2 9">Glutamine synthetase</fullName>
        <ecNumber evidence="2 9">6.3.1.2</ecNumber>
    </recommendedName>
</protein>
<feature type="domain" description="GS beta-grasp" evidence="10">
    <location>
        <begin position="19"/>
        <end position="99"/>
    </location>
</feature>
<dbReference type="Pfam" id="PF03951">
    <property type="entry name" value="Gln-synt_N"/>
    <property type="match status" value="1"/>
</dbReference>
<reference evidence="12 13" key="1">
    <citation type="submission" date="2021-04" db="EMBL/GenBank/DDBJ databases">
        <authorList>
            <person name="Bliznina A."/>
        </authorList>
    </citation>
    <scope>NUCLEOTIDE SEQUENCE [LARGE SCALE GENOMIC DNA]</scope>
</reference>
<dbReference type="InterPro" id="IPR036651">
    <property type="entry name" value="Gln_synt_N_sf"/>
</dbReference>
<dbReference type="Gene3D" id="3.30.590.10">
    <property type="entry name" value="Glutamine synthetase/guanido kinase, catalytic domain"/>
    <property type="match status" value="1"/>
</dbReference>
<evidence type="ECO:0000256" key="3">
    <source>
        <dbReference type="ARBA" id="ARBA00022598"/>
    </source>
</evidence>